<dbReference type="GO" id="GO:0008276">
    <property type="term" value="F:protein methyltransferase activity"/>
    <property type="evidence" value="ECO:0007669"/>
    <property type="project" value="TreeGrafter"/>
</dbReference>
<evidence type="ECO:0000256" key="4">
    <source>
        <dbReference type="ARBA" id="ARBA00022691"/>
    </source>
</evidence>
<dbReference type="RefSeq" id="WP_156016323.1">
    <property type="nucleotide sequence ID" value="NZ_WGGD01000005.1"/>
</dbReference>
<comment type="similarity">
    <text evidence="1">Belongs to the eukaryotic/archaeal PrmC-related family.</text>
</comment>
<dbReference type="EMBL" id="WGGD01000005">
    <property type="protein sequence ID" value="MUN28586.1"/>
    <property type="molecule type" value="Genomic_DNA"/>
</dbReference>
<protein>
    <submittedName>
        <fullName evidence="6">Methyltransferase</fullName>
    </submittedName>
</protein>
<dbReference type="GO" id="GO:0003676">
    <property type="term" value="F:nucleic acid binding"/>
    <property type="evidence" value="ECO:0007669"/>
    <property type="project" value="InterPro"/>
</dbReference>
<dbReference type="InterPro" id="IPR007848">
    <property type="entry name" value="Small_mtfrase_dom"/>
</dbReference>
<dbReference type="GO" id="GO:0035657">
    <property type="term" value="C:eRF1 methyltransferase complex"/>
    <property type="evidence" value="ECO:0007669"/>
    <property type="project" value="TreeGrafter"/>
</dbReference>
<feature type="domain" description="Methyltransferase small" evidence="5">
    <location>
        <begin position="27"/>
        <end position="112"/>
    </location>
</feature>
<name>A0A6A9QHW2_SULME</name>
<sequence>MAGTSVIEFNKIKICVNDQVYEPAEDTELMFEIINAEKNEKVLEVGPGTGIISVSLALKGAEVTAIDINPYASEATLCTAKINKVQINIINGDLLSPIRPFVFDVAVFNPPYLPFEEYDSWIGYSWSGGKSGAESLIKFLSEVKASRIYTLYSSLSDEDAILAELKNIGLCIKTKREKQIGLETLFGIELVKCLG</sequence>
<dbReference type="CDD" id="cd02440">
    <property type="entry name" value="AdoMet_MTases"/>
    <property type="match status" value="1"/>
</dbReference>
<keyword evidence="3 6" id="KW-0808">Transferase</keyword>
<dbReference type="SUPFAM" id="SSF53335">
    <property type="entry name" value="S-adenosyl-L-methionine-dependent methyltransferases"/>
    <property type="match status" value="1"/>
</dbReference>
<dbReference type="InterPro" id="IPR004557">
    <property type="entry name" value="PrmC-related"/>
</dbReference>
<dbReference type="PANTHER" id="PTHR45875">
    <property type="entry name" value="METHYLTRANSFERASE N6AMT1"/>
    <property type="match status" value="1"/>
</dbReference>
<evidence type="ECO:0000256" key="1">
    <source>
        <dbReference type="ARBA" id="ARBA00006149"/>
    </source>
</evidence>
<dbReference type="Gene3D" id="3.40.50.150">
    <property type="entry name" value="Vaccinia Virus protein VP39"/>
    <property type="match status" value="1"/>
</dbReference>
<evidence type="ECO:0000256" key="2">
    <source>
        <dbReference type="ARBA" id="ARBA00022603"/>
    </source>
</evidence>
<proteinExistence type="inferred from homology"/>
<reference evidence="6 7" key="1">
    <citation type="submission" date="2019-10" db="EMBL/GenBank/DDBJ databases">
        <title>Sequencing and Assembly of Multiple Reported Metal-Biooxidizing Members of the Extremely Thermoacidophilic Archaeal Family Sulfolobaceae.</title>
        <authorList>
            <person name="Counts J.A."/>
            <person name="Kelly R.M."/>
        </authorList>
    </citation>
    <scope>NUCLEOTIDE SEQUENCE [LARGE SCALE GENOMIC DNA]</scope>
    <source>
        <strain evidence="6 7">DSM 6482</strain>
    </source>
</reference>
<dbReference type="InterPro" id="IPR029063">
    <property type="entry name" value="SAM-dependent_MTases_sf"/>
</dbReference>
<evidence type="ECO:0000256" key="3">
    <source>
        <dbReference type="ARBA" id="ARBA00022679"/>
    </source>
</evidence>
<comment type="caution">
    <text evidence="6">The sequence shown here is derived from an EMBL/GenBank/DDBJ whole genome shotgun (WGS) entry which is preliminary data.</text>
</comment>
<dbReference type="InterPro" id="IPR002052">
    <property type="entry name" value="DNA_methylase_N6_adenine_CS"/>
</dbReference>
<dbReference type="Proteomes" id="UP000470772">
    <property type="component" value="Unassembled WGS sequence"/>
</dbReference>
<dbReference type="GO" id="GO:0008757">
    <property type="term" value="F:S-adenosylmethionine-dependent methyltransferase activity"/>
    <property type="evidence" value="ECO:0007669"/>
    <property type="project" value="TreeGrafter"/>
</dbReference>
<dbReference type="AlphaFoldDB" id="A0A6A9QHW2"/>
<dbReference type="GO" id="GO:0032259">
    <property type="term" value="P:methylation"/>
    <property type="evidence" value="ECO:0007669"/>
    <property type="project" value="UniProtKB-KW"/>
</dbReference>
<organism evidence="6 7">
    <name type="scientific">Sulfuracidifex metallicus DSM 6482 = JCM 9184</name>
    <dbReference type="NCBI Taxonomy" id="523847"/>
    <lineage>
        <taxon>Archaea</taxon>
        <taxon>Thermoproteota</taxon>
        <taxon>Thermoprotei</taxon>
        <taxon>Sulfolobales</taxon>
        <taxon>Sulfolobaceae</taxon>
        <taxon>Sulfuracidifex</taxon>
    </lineage>
</organism>
<keyword evidence="7" id="KW-1185">Reference proteome</keyword>
<gene>
    <name evidence="6" type="ORF">GC250_03775</name>
</gene>
<evidence type="ECO:0000313" key="7">
    <source>
        <dbReference type="Proteomes" id="UP000470772"/>
    </source>
</evidence>
<dbReference type="PANTHER" id="PTHR45875:SF1">
    <property type="entry name" value="METHYLTRANSFERASE N6AMT1"/>
    <property type="match status" value="1"/>
</dbReference>
<dbReference type="PROSITE" id="PS00092">
    <property type="entry name" value="N6_MTASE"/>
    <property type="match status" value="1"/>
</dbReference>
<evidence type="ECO:0000259" key="5">
    <source>
        <dbReference type="Pfam" id="PF05175"/>
    </source>
</evidence>
<accession>A0A6A9QHW2</accession>
<evidence type="ECO:0000313" key="6">
    <source>
        <dbReference type="EMBL" id="MUN28586.1"/>
    </source>
</evidence>
<dbReference type="NCBIfam" id="NF011528">
    <property type="entry name" value="PRK14968.1-2"/>
    <property type="match status" value="1"/>
</dbReference>
<keyword evidence="2 6" id="KW-0489">Methyltransferase</keyword>
<keyword evidence="4" id="KW-0949">S-adenosyl-L-methionine</keyword>
<dbReference type="InterPro" id="IPR052190">
    <property type="entry name" value="Euk-Arch_PrmC-MTase"/>
</dbReference>
<dbReference type="Pfam" id="PF05175">
    <property type="entry name" value="MTS"/>
    <property type="match status" value="1"/>
</dbReference>
<dbReference type="NCBIfam" id="TIGR00537">
    <property type="entry name" value="hemK_rel_arch"/>
    <property type="match status" value="1"/>
</dbReference>